<evidence type="ECO:0000256" key="2">
    <source>
        <dbReference type="ARBA" id="ARBA00022692"/>
    </source>
</evidence>
<dbReference type="Gene3D" id="1.20.120.1630">
    <property type="match status" value="1"/>
</dbReference>
<feature type="transmembrane region" description="Helical" evidence="5">
    <location>
        <begin position="48"/>
        <end position="68"/>
    </location>
</feature>
<dbReference type="PANTHER" id="PTHR43847:SF1">
    <property type="entry name" value="BLL3993 PROTEIN"/>
    <property type="match status" value="1"/>
</dbReference>
<keyword evidence="3 5" id="KW-1133">Transmembrane helix</keyword>
<keyword evidence="2 5" id="KW-0812">Transmembrane</keyword>
<dbReference type="OrthoDB" id="7210610at2"/>
<organism evidence="6 7">
    <name type="scientific">Wenxinia marina DSM 24838</name>
    <dbReference type="NCBI Taxonomy" id="1123501"/>
    <lineage>
        <taxon>Bacteria</taxon>
        <taxon>Pseudomonadati</taxon>
        <taxon>Pseudomonadota</taxon>
        <taxon>Alphaproteobacteria</taxon>
        <taxon>Rhodobacterales</taxon>
        <taxon>Roseobacteraceae</taxon>
        <taxon>Wenxinia</taxon>
    </lineage>
</organism>
<dbReference type="RefSeq" id="WP_018303970.1">
    <property type="nucleotide sequence ID" value="NZ_KB902310.1"/>
</dbReference>
<evidence type="ECO:0000256" key="4">
    <source>
        <dbReference type="ARBA" id="ARBA00023136"/>
    </source>
</evidence>
<keyword evidence="7" id="KW-1185">Reference proteome</keyword>
<evidence type="ECO:0000256" key="5">
    <source>
        <dbReference type="SAM" id="Phobius"/>
    </source>
</evidence>
<evidence type="ECO:0000256" key="3">
    <source>
        <dbReference type="ARBA" id="ARBA00022989"/>
    </source>
</evidence>
<comment type="subcellular location">
    <subcellularLocation>
        <location evidence="1">Endomembrane system</location>
        <topology evidence="1">Multi-pass membrane protein</topology>
    </subcellularLocation>
</comment>
<dbReference type="Pfam" id="PF04191">
    <property type="entry name" value="PEMT"/>
    <property type="match status" value="1"/>
</dbReference>
<accession>A0A0D0Q1T3</accession>
<dbReference type="Proteomes" id="UP000035100">
    <property type="component" value="Unassembled WGS sequence"/>
</dbReference>
<evidence type="ECO:0000313" key="7">
    <source>
        <dbReference type="Proteomes" id="UP000035100"/>
    </source>
</evidence>
<name>A0A0D0Q1T3_9RHOB</name>
<evidence type="ECO:0000256" key="1">
    <source>
        <dbReference type="ARBA" id="ARBA00004127"/>
    </source>
</evidence>
<feature type="transmembrane region" description="Helical" evidence="5">
    <location>
        <begin position="89"/>
        <end position="113"/>
    </location>
</feature>
<dbReference type="InterPro" id="IPR007318">
    <property type="entry name" value="Phopholipid_MeTrfase"/>
</dbReference>
<sequence length="205" mass="22960">MTKPAARPVNQKARIGVLRAVFVLLLPILVFTRPVWDLESPLVETMEQVGIYCVIFAVLGRFWSILYSGGAKNRRVVREGPYSMARHPLYFFSTLGVAGLGLMSGSVLLALALTATVGGILAITARLEEEYLRRSFGAAYEEYAAEVPMILPNLRLFRTPERIEVTLRPLYGNFFDALVFLAFIPVSETLEWLKDDSVYPTVAIW</sequence>
<dbReference type="STRING" id="1123501.Wenmar_02795"/>
<dbReference type="PANTHER" id="PTHR43847">
    <property type="entry name" value="BLL3993 PROTEIN"/>
    <property type="match status" value="1"/>
</dbReference>
<gene>
    <name evidence="6" type="ORF">Wenmar_02795</name>
</gene>
<dbReference type="AlphaFoldDB" id="A0A0D0Q1T3"/>
<dbReference type="EMBL" id="AONG01000013">
    <property type="protein sequence ID" value="KIQ68524.1"/>
    <property type="molecule type" value="Genomic_DNA"/>
</dbReference>
<feature type="transmembrane region" description="Helical" evidence="5">
    <location>
        <begin position="16"/>
        <end position="36"/>
    </location>
</feature>
<dbReference type="eggNOG" id="COG2020">
    <property type="taxonomic scope" value="Bacteria"/>
</dbReference>
<proteinExistence type="predicted"/>
<protein>
    <recommendedName>
        <fullName evidence="8">Isoprenylcysteine carboxylmethyltransferase family protein</fullName>
    </recommendedName>
</protein>
<comment type="caution">
    <text evidence="6">The sequence shown here is derived from an EMBL/GenBank/DDBJ whole genome shotgun (WGS) entry which is preliminary data.</text>
</comment>
<evidence type="ECO:0000313" key="6">
    <source>
        <dbReference type="EMBL" id="KIQ68524.1"/>
    </source>
</evidence>
<dbReference type="GO" id="GO:0012505">
    <property type="term" value="C:endomembrane system"/>
    <property type="evidence" value="ECO:0007669"/>
    <property type="project" value="UniProtKB-SubCell"/>
</dbReference>
<reference evidence="6 7" key="1">
    <citation type="submission" date="2013-01" db="EMBL/GenBank/DDBJ databases">
        <authorList>
            <person name="Fiebig A."/>
            <person name="Goeker M."/>
            <person name="Klenk H.-P.P."/>
        </authorList>
    </citation>
    <scope>NUCLEOTIDE SEQUENCE [LARGE SCALE GENOMIC DNA]</scope>
    <source>
        <strain evidence="6 7">DSM 24838</strain>
    </source>
</reference>
<keyword evidence="4 5" id="KW-0472">Membrane</keyword>
<dbReference type="InterPro" id="IPR052527">
    <property type="entry name" value="Metal_cation-efflux_comp"/>
</dbReference>
<evidence type="ECO:0008006" key="8">
    <source>
        <dbReference type="Google" id="ProtNLM"/>
    </source>
</evidence>